<evidence type="ECO:0000256" key="4">
    <source>
        <dbReference type="ARBA" id="ARBA00023098"/>
    </source>
</evidence>
<dbReference type="PANTHER" id="PTHR10977">
    <property type="entry name" value="DIPHOSPHOMEVALONATE DECARBOXYLASE"/>
    <property type="match status" value="1"/>
</dbReference>
<keyword evidence="4" id="KW-0443">Lipid metabolism</keyword>
<dbReference type="SUPFAM" id="SSF54211">
    <property type="entry name" value="Ribosomal protein S5 domain 2-like"/>
    <property type="match status" value="1"/>
</dbReference>
<dbReference type="Gene3D" id="3.30.230.10">
    <property type="match status" value="1"/>
</dbReference>
<proteinExistence type="predicted"/>
<dbReference type="Gene3D" id="3.30.70.890">
    <property type="entry name" value="GHMP kinase, C-terminal domain"/>
    <property type="match status" value="1"/>
</dbReference>
<keyword evidence="5" id="KW-0456">Lyase</keyword>
<accession>A0A411EBE1</accession>
<dbReference type="InterPro" id="IPR053859">
    <property type="entry name" value="MVD-like_N"/>
</dbReference>
<evidence type="ECO:0000313" key="9">
    <source>
        <dbReference type="Proteomes" id="UP000290889"/>
    </source>
</evidence>
<dbReference type="Proteomes" id="UP000290889">
    <property type="component" value="Chromosome"/>
</dbReference>
<dbReference type="Pfam" id="PF22700">
    <property type="entry name" value="MVD-like_N"/>
    <property type="match status" value="1"/>
</dbReference>
<dbReference type="Pfam" id="PF18376">
    <property type="entry name" value="MDD_C"/>
    <property type="match status" value="1"/>
</dbReference>
<reference evidence="8 9" key="1">
    <citation type="submission" date="2019-01" db="EMBL/GenBank/DDBJ databases">
        <title>Muriicola soli sp. nov., isolated from soil.</title>
        <authorList>
            <person name="Kang H.J."/>
            <person name="Kim S.B."/>
        </authorList>
    </citation>
    <scope>NUCLEOTIDE SEQUENCE [LARGE SCALE GENOMIC DNA]</scope>
    <source>
        <strain evidence="8 9">MMS17-SY002</strain>
    </source>
</reference>
<keyword evidence="3" id="KW-0067">ATP-binding</keyword>
<evidence type="ECO:0000256" key="5">
    <source>
        <dbReference type="ARBA" id="ARBA00023239"/>
    </source>
</evidence>
<dbReference type="PIRSF" id="PIRSF015950">
    <property type="entry name" value="Mev_P_decrbx"/>
    <property type="match status" value="1"/>
</dbReference>
<evidence type="ECO:0000259" key="7">
    <source>
        <dbReference type="Pfam" id="PF22700"/>
    </source>
</evidence>
<evidence type="ECO:0000313" key="8">
    <source>
        <dbReference type="EMBL" id="QBA65052.1"/>
    </source>
</evidence>
<sequence>MNEQEFIPADLKNLASSGRTSWRAPSNIALVKYWGKYPGQLPANPSLSFTLSSSATTTNVDFKKHKTAQKSPSFDLLFEGKPNKAFEPKIKLFLDRILPYVPWSKHYHLNISTSNSFPHSSGIASSASGMAALSLCIMEFENTMNPEMSEEMFFRKASFLSRLGSGSACRSIQGPLVSWGMHSQLSGSSDLYGSEFTGPVHDIFNDFRDTILLVHKGAKTVSSTAGHALMEGHPFATQRFAQANKNLSSLIEVLANGNMDLFIQLVEGEALTLHAMMMSSTPSYLLMKPNTVAIIEKIWEFRKKTGVALCFTLDAGANVHLLYPGESAEKVLQFIKNELVVYCEKGQYICDVIGPGAEKL</sequence>
<evidence type="ECO:0000256" key="1">
    <source>
        <dbReference type="ARBA" id="ARBA00022516"/>
    </source>
</evidence>
<dbReference type="GO" id="GO:0008299">
    <property type="term" value="P:isoprenoid biosynthetic process"/>
    <property type="evidence" value="ECO:0007669"/>
    <property type="project" value="InterPro"/>
</dbReference>
<name>A0A411EBE1_9FLAO</name>
<evidence type="ECO:0000256" key="2">
    <source>
        <dbReference type="ARBA" id="ARBA00022741"/>
    </source>
</evidence>
<evidence type="ECO:0000256" key="3">
    <source>
        <dbReference type="ARBA" id="ARBA00022840"/>
    </source>
</evidence>
<evidence type="ECO:0000259" key="6">
    <source>
        <dbReference type="Pfam" id="PF18376"/>
    </source>
</evidence>
<dbReference type="AlphaFoldDB" id="A0A411EBE1"/>
<dbReference type="PANTHER" id="PTHR10977:SF3">
    <property type="entry name" value="DIPHOSPHOMEVALONATE DECARBOXYLASE"/>
    <property type="match status" value="1"/>
</dbReference>
<feature type="domain" description="Diphosphomevalonate decarboxylase-like N-terminal" evidence="7">
    <location>
        <begin position="24"/>
        <end position="184"/>
    </location>
</feature>
<dbReference type="OrthoDB" id="5498344at2"/>
<dbReference type="InterPro" id="IPR005935">
    <property type="entry name" value="Mev_decarb"/>
</dbReference>
<organism evidence="8 9">
    <name type="scientific">Muriicola soli</name>
    <dbReference type="NCBI Taxonomy" id="2507538"/>
    <lineage>
        <taxon>Bacteria</taxon>
        <taxon>Pseudomonadati</taxon>
        <taxon>Bacteroidota</taxon>
        <taxon>Flavobacteriia</taxon>
        <taxon>Flavobacteriales</taxon>
        <taxon>Flavobacteriaceae</taxon>
        <taxon>Muriicola</taxon>
    </lineage>
</organism>
<keyword evidence="1" id="KW-0444">Lipid biosynthesis</keyword>
<dbReference type="InterPro" id="IPR020568">
    <property type="entry name" value="Ribosomal_Su5_D2-typ_SF"/>
</dbReference>
<gene>
    <name evidence="8" type="ORF">EQY75_11260</name>
</gene>
<dbReference type="EMBL" id="CP035544">
    <property type="protein sequence ID" value="QBA65052.1"/>
    <property type="molecule type" value="Genomic_DNA"/>
</dbReference>
<dbReference type="GO" id="GO:0005524">
    <property type="term" value="F:ATP binding"/>
    <property type="evidence" value="ECO:0007669"/>
    <property type="project" value="UniProtKB-KW"/>
</dbReference>
<dbReference type="InterPro" id="IPR014721">
    <property type="entry name" value="Ribsml_uS5_D2-typ_fold_subgr"/>
</dbReference>
<dbReference type="GO" id="GO:0016831">
    <property type="term" value="F:carboxy-lyase activity"/>
    <property type="evidence" value="ECO:0007669"/>
    <property type="project" value="InterPro"/>
</dbReference>
<feature type="domain" description="Mvd1 C-terminal" evidence="6">
    <location>
        <begin position="211"/>
        <end position="339"/>
    </location>
</feature>
<dbReference type="InterPro" id="IPR036554">
    <property type="entry name" value="GHMP_kinase_C_sf"/>
</dbReference>
<dbReference type="InterPro" id="IPR041431">
    <property type="entry name" value="Mvd1_C"/>
</dbReference>
<dbReference type="KEGG" id="mur:EQY75_11260"/>
<keyword evidence="9" id="KW-1185">Reference proteome</keyword>
<dbReference type="SUPFAM" id="SSF55060">
    <property type="entry name" value="GHMP Kinase, C-terminal domain"/>
    <property type="match status" value="1"/>
</dbReference>
<keyword evidence="2" id="KW-0547">Nucleotide-binding</keyword>
<protein>
    <submittedName>
        <fullName evidence="8">Diphosphomevalonate decarboxylase</fullName>
    </submittedName>
</protein>
<dbReference type="RefSeq" id="WP_129605904.1">
    <property type="nucleotide sequence ID" value="NZ_CP035544.1"/>
</dbReference>